<dbReference type="EMBL" id="JAVREL010000002">
    <property type="protein sequence ID" value="MDT0341742.1"/>
    <property type="molecule type" value="Genomic_DNA"/>
</dbReference>
<evidence type="ECO:0000256" key="2">
    <source>
        <dbReference type="ARBA" id="ARBA00022840"/>
    </source>
</evidence>
<name>A0ABU2MJX5_9ACTN</name>
<dbReference type="Gene3D" id="3.80.10.10">
    <property type="entry name" value="Ribonuclease Inhibitor"/>
    <property type="match status" value="1"/>
</dbReference>
<dbReference type="PANTHER" id="PTHR46844:SF1">
    <property type="entry name" value="SLR5058 PROTEIN"/>
    <property type="match status" value="1"/>
</dbReference>
<organism evidence="4 5">
    <name type="scientific">Streptomyces litchfieldiae</name>
    <dbReference type="NCBI Taxonomy" id="3075543"/>
    <lineage>
        <taxon>Bacteria</taxon>
        <taxon>Bacillati</taxon>
        <taxon>Actinomycetota</taxon>
        <taxon>Actinomycetes</taxon>
        <taxon>Kitasatosporales</taxon>
        <taxon>Streptomycetaceae</taxon>
        <taxon>Streptomyces</taxon>
    </lineage>
</organism>
<dbReference type="Pfam" id="PF22733">
    <property type="entry name" value="NNH1"/>
    <property type="match status" value="1"/>
</dbReference>
<feature type="domain" description="NACHT" evidence="3">
    <location>
        <begin position="263"/>
        <end position="593"/>
    </location>
</feature>
<proteinExistence type="predicted"/>
<dbReference type="InterPro" id="IPR007111">
    <property type="entry name" value="NACHT_NTPase"/>
</dbReference>
<evidence type="ECO:0000256" key="1">
    <source>
        <dbReference type="ARBA" id="ARBA00022741"/>
    </source>
</evidence>
<dbReference type="SUPFAM" id="SSF52058">
    <property type="entry name" value="L domain-like"/>
    <property type="match status" value="1"/>
</dbReference>
<protein>
    <submittedName>
        <fullName evidence="4">NACHT domain-containing protein</fullName>
    </submittedName>
</protein>
<dbReference type="PROSITE" id="PS50837">
    <property type="entry name" value="NACHT"/>
    <property type="match status" value="1"/>
</dbReference>
<evidence type="ECO:0000259" key="3">
    <source>
        <dbReference type="PROSITE" id="PS50837"/>
    </source>
</evidence>
<dbReference type="Pfam" id="PF05729">
    <property type="entry name" value="NACHT"/>
    <property type="match status" value="1"/>
</dbReference>
<evidence type="ECO:0000313" key="5">
    <source>
        <dbReference type="Proteomes" id="UP001183246"/>
    </source>
</evidence>
<dbReference type="InterPro" id="IPR032675">
    <property type="entry name" value="LRR_dom_sf"/>
</dbReference>
<sequence>MDAAGLGLRLASSAFAPLIKRLFRQDGPGAGLVDKPVRISALVSFQGEKRTLNQRDLTKLAEALVERAARAAGPHDALPAGERAPVADLLARALWALGELDMDDVGAVRAGRRGLIKALFAAPDFPSEALRSLSADGQRLFYTLLDLACLHILNFFTQRSTYVAHTLTEQSRQLDHLVRVTDLLIERLPHQSREDAEFEDRYAAYLQREHSRLTIYGLDLKQAREWPLDDAYLSLEARGPARGGEAGEEAPPQRAERALSGLPRVLLRGHAGSGKTTLVQWLAVAAARRDPGEGLSHLFGQVPFVLTMRTLTRDRRPLPDPGQFLAAVDCPLAAAQPDRWVDRVLTARRGLLLVDGIDEVPEEEREAVRRWLRRLDATYPGNLWLVTARPSAVRDDWLAAEEFAELSLTPMNNGDVHAFVHRWHRAAGAAPGDGDTLLDLVRARSDLAALATNPLMCALICALHRERNGYLPRGRKALYDAALSLLLERRDRERPDPPRVGVDLDAETQISLLQKLAYWLITNGRSEMTAELAESLIGNALPVIHQGDLLGPASAVVRHLIERSGVLREPVAGAVDFVHRTFQDYLGAREIVEWQHFPALVEKAHLDQWEDVVRMAVAHAQPVQRGELLGALVRRGDEDEAHRVRLHLLAMACLEHATQLAPDVRAEVVARARELIPPRVQDESRALVEIGSVVVDLLPGPGELTDLEAAQVVYTAARMGTDAALTRLRAFRDSGPEGDIRHQLAVNWNRFDTERYFTEIIARLPVYDSLLLYVTSATELSLLATLKEVRSVDLRGNFTGEQLTEALGRHPLSRLHLRDCESVGDLRFLRAFPGLRTLVLDTCREITDVSSLGETGVTELSIYDDLDPREITGFSSLRALDELTLGGARLRSLEQLPGEAPLTRLTLPVETPDLTGIGTWPGLTRLALHWTPRELTAAEWEAMAALPHLTSLVIGARALQSLTESGLALERVEYLQLFPREHGLPTSVTQLEYIAGGFPNLTSLLLNTDATDYSPLDRLPALRQVRTFTPSLRTNVPPHIEFVAPPAPRY</sequence>
<gene>
    <name evidence="4" type="ORF">RM590_03670</name>
</gene>
<keyword evidence="2" id="KW-0067">ATP-binding</keyword>
<dbReference type="InterPro" id="IPR054547">
    <property type="entry name" value="NNH1"/>
</dbReference>
<keyword evidence="1" id="KW-0547">Nucleotide-binding</keyword>
<dbReference type="InterPro" id="IPR027417">
    <property type="entry name" value="P-loop_NTPase"/>
</dbReference>
<dbReference type="SUPFAM" id="SSF52540">
    <property type="entry name" value="P-loop containing nucleoside triphosphate hydrolases"/>
    <property type="match status" value="1"/>
</dbReference>
<comment type="caution">
    <text evidence="4">The sequence shown here is derived from an EMBL/GenBank/DDBJ whole genome shotgun (WGS) entry which is preliminary data.</text>
</comment>
<reference evidence="5" key="1">
    <citation type="submission" date="2023-07" db="EMBL/GenBank/DDBJ databases">
        <title>30 novel species of actinomycetes from the DSMZ collection.</title>
        <authorList>
            <person name="Nouioui I."/>
        </authorList>
    </citation>
    <scope>NUCLEOTIDE SEQUENCE [LARGE SCALE GENOMIC DNA]</scope>
    <source>
        <strain evidence="5">DSM 44938</strain>
    </source>
</reference>
<keyword evidence="5" id="KW-1185">Reference proteome</keyword>
<dbReference type="Proteomes" id="UP001183246">
    <property type="component" value="Unassembled WGS sequence"/>
</dbReference>
<evidence type="ECO:0000313" key="4">
    <source>
        <dbReference type="EMBL" id="MDT0341742.1"/>
    </source>
</evidence>
<accession>A0ABU2MJX5</accession>
<dbReference type="PANTHER" id="PTHR46844">
    <property type="entry name" value="SLR5058 PROTEIN"/>
    <property type="match status" value="1"/>
</dbReference>
<dbReference type="RefSeq" id="WP_311702891.1">
    <property type="nucleotide sequence ID" value="NZ_JAVREL010000002.1"/>
</dbReference>
<dbReference type="Gene3D" id="3.40.50.300">
    <property type="entry name" value="P-loop containing nucleotide triphosphate hydrolases"/>
    <property type="match status" value="1"/>
</dbReference>